<keyword evidence="3" id="KW-1185">Reference proteome</keyword>
<dbReference type="AlphaFoldDB" id="A0A812XB60"/>
<evidence type="ECO:0000313" key="3">
    <source>
        <dbReference type="Proteomes" id="UP000649617"/>
    </source>
</evidence>
<protein>
    <submittedName>
        <fullName evidence="2">Uncharacterized protein</fullName>
    </submittedName>
</protein>
<dbReference type="OrthoDB" id="444336at2759"/>
<gene>
    <name evidence="2" type="ORF">SPIL2461_LOCUS20612</name>
</gene>
<organism evidence="2 3">
    <name type="scientific">Symbiodinium pilosum</name>
    <name type="common">Dinoflagellate</name>
    <dbReference type="NCBI Taxonomy" id="2952"/>
    <lineage>
        <taxon>Eukaryota</taxon>
        <taxon>Sar</taxon>
        <taxon>Alveolata</taxon>
        <taxon>Dinophyceae</taxon>
        <taxon>Suessiales</taxon>
        <taxon>Symbiodiniaceae</taxon>
        <taxon>Symbiodinium</taxon>
    </lineage>
</organism>
<dbReference type="EMBL" id="CAJNIZ010045525">
    <property type="protein sequence ID" value="CAE7722539.1"/>
    <property type="molecule type" value="Genomic_DNA"/>
</dbReference>
<feature type="region of interest" description="Disordered" evidence="1">
    <location>
        <begin position="146"/>
        <end position="172"/>
    </location>
</feature>
<comment type="caution">
    <text evidence="2">The sequence shown here is derived from an EMBL/GenBank/DDBJ whole genome shotgun (WGS) entry which is preliminary data.</text>
</comment>
<evidence type="ECO:0000313" key="2">
    <source>
        <dbReference type="EMBL" id="CAE7722539.1"/>
    </source>
</evidence>
<evidence type="ECO:0000256" key="1">
    <source>
        <dbReference type="SAM" id="MobiDB-lite"/>
    </source>
</evidence>
<reference evidence="2" key="1">
    <citation type="submission" date="2021-02" db="EMBL/GenBank/DDBJ databases">
        <authorList>
            <person name="Dougan E. K."/>
            <person name="Rhodes N."/>
            <person name="Thang M."/>
            <person name="Chan C."/>
        </authorList>
    </citation>
    <scope>NUCLEOTIDE SEQUENCE</scope>
</reference>
<dbReference type="Proteomes" id="UP000649617">
    <property type="component" value="Unassembled WGS sequence"/>
</dbReference>
<name>A0A812XB60_SYMPI</name>
<accession>A0A812XB60</accession>
<feature type="compositionally biased region" description="Basic and acidic residues" evidence="1">
    <location>
        <begin position="152"/>
        <end position="172"/>
    </location>
</feature>
<sequence>MIQEAWKWAAGSKNLRRSSIHGEEEARIVLHDKFEAGDMTKHQIDMTGNVQVEDEDGTLFDSDIPDLDADASAITTGVPGAAASSSGDGAQLESFSSSASFKLLQQIKLVLNYLKDLFTTMTEKQSEADLIMNNYVVRARAIKSAPSVVGASKDKPTKPKKVEQDGKKPAKK</sequence>
<feature type="non-terminal residue" evidence="2">
    <location>
        <position position="1"/>
    </location>
</feature>
<proteinExistence type="predicted"/>